<evidence type="ECO:0000259" key="2">
    <source>
        <dbReference type="Pfam" id="PF13649"/>
    </source>
</evidence>
<dbReference type="SUPFAM" id="SSF53335">
    <property type="entry name" value="S-adenosyl-L-methionine-dependent methyltransferases"/>
    <property type="match status" value="1"/>
</dbReference>
<evidence type="ECO:0000313" key="3">
    <source>
        <dbReference type="EMBL" id="SBV99500.1"/>
    </source>
</evidence>
<reference evidence="3" key="1">
    <citation type="submission" date="2016-04" db="EMBL/GenBank/DDBJ databases">
        <authorList>
            <person name="Evans L.H."/>
            <person name="Alamgir A."/>
            <person name="Owens N."/>
            <person name="Weber N.D."/>
            <person name="Virtaneva K."/>
            <person name="Barbian K."/>
            <person name="Babar A."/>
            <person name="Rosenke K."/>
        </authorList>
    </citation>
    <scope>NUCLEOTIDE SEQUENCE</scope>
    <source>
        <strain evidence="3">86</strain>
    </source>
</reference>
<sequence length="276" mass="32108">MIKAVKPYLKKPVLFEKSKAKFWEDPHISQSMLKAHLNPDFESATRRLNFVEQSAHWISDTLPPSSYKRLLDLGCGPGIYAELFHLKGYQVTGFDISENSIRFAINMAREKDFNITYLNGDYIQSPVKGRYDLITMIYCDLGVLSHTERKALLSKIYNALSPAGCFLFDVFTPSEYEDQPECKIWNYEEGGFWSSTPYLLLQQLYRYDHDNTFLRQYIIVTDSETTCYNNWEHTFEIEELRTELQETGFRDLQFYGNVAGAEYKHGNKTICVVAKK</sequence>
<proteinExistence type="predicted"/>
<dbReference type="Pfam" id="PF13649">
    <property type="entry name" value="Methyltransf_25"/>
    <property type="match status" value="1"/>
</dbReference>
<dbReference type="InterPro" id="IPR041698">
    <property type="entry name" value="Methyltransf_25"/>
</dbReference>
<dbReference type="EMBL" id="FLUN01000001">
    <property type="protein sequence ID" value="SBV99500.1"/>
    <property type="molecule type" value="Genomic_DNA"/>
</dbReference>
<dbReference type="AlphaFoldDB" id="A0A212JJB5"/>
<dbReference type="Gene3D" id="3.40.50.150">
    <property type="entry name" value="Vaccinia Virus protein VP39"/>
    <property type="match status" value="1"/>
</dbReference>
<protein>
    <recommendedName>
        <fullName evidence="2">Methyltransferase domain-containing protein</fullName>
    </recommendedName>
</protein>
<evidence type="ECO:0000256" key="1">
    <source>
        <dbReference type="ARBA" id="ARBA00022679"/>
    </source>
</evidence>
<feature type="domain" description="Methyltransferase" evidence="2">
    <location>
        <begin position="71"/>
        <end position="164"/>
    </location>
</feature>
<accession>A0A212JJB5</accession>
<organism evidence="3">
    <name type="scientific">uncultured Eubacteriales bacterium</name>
    <dbReference type="NCBI Taxonomy" id="172733"/>
    <lineage>
        <taxon>Bacteria</taxon>
        <taxon>Bacillati</taxon>
        <taxon>Bacillota</taxon>
        <taxon>Clostridia</taxon>
        <taxon>Eubacteriales</taxon>
        <taxon>environmental samples</taxon>
    </lineage>
</organism>
<dbReference type="Gene3D" id="2.20.25.110">
    <property type="entry name" value="S-adenosyl-L-methionine-dependent methyltransferases"/>
    <property type="match status" value="1"/>
</dbReference>
<dbReference type="InterPro" id="IPR029063">
    <property type="entry name" value="SAM-dependent_MTases_sf"/>
</dbReference>
<name>A0A212JJB5_9FIRM</name>
<gene>
    <name evidence="3" type="ORF">KL86CLO1_11209</name>
</gene>
<dbReference type="CDD" id="cd02440">
    <property type="entry name" value="AdoMet_MTases"/>
    <property type="match status" value="1"/>
</dbReference>
<dbReference type="GO" id="GO:0016740">
    <property type="term" value="F:transferase activity"/>
    <property type="evidence" value="ECO:0007669"/>
    <property type="project" value="UniProtKB-KW"/>
</dbReference>
<dbReference type="PANTHER" id="PTHR43861">
    <property type="entry name" value="TRANS-ACONITATE 2-METHYLTRANSFERASE-RELATED"/>
    <property type="match status" value="1"/>
</dbReference>
<keyword evidence="1" id="KW-0808">Transferase</keyword>